<dbReference type="AlphaFoldDB" id="A0A9D4JHJ4"/>
<name>A0A9D4JHJ4_DREPO</name>
<evidence type="ECO:0000313" key="2">
    <source>
        <dbReference type="Proteomes" id="UP000828390"/>
    </source>
</evidence>
<keyword evidence="2" id="KW-1185">Reference proteome</keyword>
<reference evidence="1" key="2">
    <citation type="submission" date="2020-11" db="EMBL/GenBank/DDBJ databases">
        <authorList>
            <person name="McCartney M.A."/>
            <person name="Auch B."/>
            <person name="Kono T."/>
            <person name="Mallez S."/>
            <person name="Becker A."/>
            <person name="Gohl D.M."/>
            <person name="Silverstein K.A.T."/>
            <person name="Koren S."/>
            <person name="Bechman K.B."/>
            <person name="Herman A."/>
            <person name="Abrahante J.E."/>
            <person name="Garbe J."/>
        </authorList>
    </citation>
    <scope>NUCLEOTIDE SEQUENCE</scope>
    <source>
        <strain evidence="1">Duluth1</strain>
        <tissue evidence="1">Whole animal</tissue>
    </source>
</reference>
<accession>A0A9D4JHJ4</accession>
<dbReference type="EMBL" id="JAIWYP010000006">
    <property type="protein sequence ID" value="KAH3807832.1"/>
    <property type="molecule type" value="Genomic_DNA"/>
</dbReference>
<gene>
    <name evidence="1" type="ORF">DPMN_136180</name>
</gene>
<sequence length="53" mass="5592">MDGAKFAFAVIAGIFTGGSNSLMTPITLDFVGEDRISDAHGLEYFFCGLGFIA</sequence>
<reference evidence="1" key="1">
    <citation type="journal article" date="2019" name="bioRxiv">
        <title>The Genome of the Zebra Mussel, Dreissena polymorpha: A Resource for Invasive Species Research.</title>
        <authorList>
            <person name="McCartney M.A."/>
            <person name="Auch B."/>
            <person name="Kono T."/>
            <person name="Mallez S."/>
            <person name="Zhang Y."/>
            <person name="Obille A."/>
            <person name="Becker A."/>
            <person name="Abrahante J.E."/>
            <person name="Garbe J."/>
            <person name="Badalamenti J.P."/>
            <person name="Herman A."/>
            <person name="Mangelson H."/>
            <person name="Liachko I."/>
            <person name="Sullivan S."/>
            <person name="Sone E.D."/>
            <person name="Koren S."/>
            <person name="Silverstein K.A.T."/>
            <person name="Beckman K.B."/>
            <person name="Gohl D.M."/>
        </authorList>
    </citation>
    <scope>NUCLEOTIDE SEQUENCE</scope>
    <source>
        <strain evidence="1">Duluth1</strain>
        <tissue evidence="1">Whole animal</tissue>
    </source>
</reference>
<dbReference type="Proteomes" id="UP000828390">
    <property type="component" value="Unassembled WGS sequence"/>
</dbReference>
<comment type="caution">
    <text evidence="1">The sequence shown here is derived from an EMBL/GenBank/DDBJ whole genome shotgun (WGS) entry which is preliminary data.</text>
</comment>
<protein>
    <submittedName>
        <fullName evidence="1">Uncharacterized protein</fullName>
    </submittedName>
</protein>
<organism evidence="1 2">
    <name type="scientific">Dreissena polymorpha</name>
    <name type="common">Zebra mussel</name>
    <name type="synonym">Mytilus polymorpha</name>
    <dbReference type="NCBI Taxonomy" id="45954"/>
    <lineage>
        <taxon>Eukaryota</taxon>
        <taxon>Metazoa</taxon>
        <taxon>Spiralia</taxon>
        <taxon>Lophotrochozoa</taxon>
        <taxon>Mollusca</taxon>
        <taxon>Bivalvia</taxon>
        <taxon>Autobranchia</taxon>
        <taxon>Heteroconchia</taxon>
        <taxon>Euheterodonta</taxon>
        <taxon>Imparidentia</taxon>
        <taxon>Neoheterodontei</taxon>
        <taxon>Myida</taxon>
        <taxon>Dreissenoidea</taxon>
        <taxon>Dreissenidae</taxon>
        <taxon>Dreissena</taxon>
    </lineage>
</organism>
<proteinExistence type="predicted"/>
<evidence type="ECO:0000313" key="1">
    <source>
        <dbReference type="EMBL" id="KAH3807832.1"/>
    </source>
</evidence>